<evidence type="ECO:0000256" key="9">
    <source>
        <dbReference type="ARBA" id="ARBA00022927"/>
    </source>
</evidence>
<dbReference type="GO" id="GO:0040038">
    <property type="term" value="P:polar body extrusion after meiotic divisions"/>
    <property type="evidence" value="ECO:0007669"/>
    <property type="project" value="TreeGrafter"/>
</dbReference>
<dbReference type="Pfam" id="PF16474">
    <property type="entry name" value="KIND"/>
    <property type="match status" value="1"/>
</dbReference>
<evidence type="ECO:0000256" key="11">
    <source>
        <dbReference type="ARBA" id="ARBA00023203"/>
    </source>
</evidence>
<sequence>MASETETPVPACPPAPDALDRGSLCRKVSPKMAPRSAEESVGEGDRAKEDTRIQRVGKIGGGGGGGRRTEPGPVDVRLESVRFNTGKGAGEHGGSGGRGTIVVASGAGGTSVTLEEILKTFNAPISEDQAWALIFQASRMFKARLLESGCKLRDLRLPLHPNQLHVQKDGSCFVTARTALSLLSDEHELKLIMTKMRKPPPQMENIHQGLVYAALALSLLSDERELKLIMTKMSAHATGRTSISVDPASCSSIG</sequence>
<evidence type="ECO:0000256" key="7">
    <source>
        <dbReference type="ARBA" id="ARBA00022490"/>
    </source>
</evidence>
<organism evidence="15">
    <name type="scientific">Anopheles atroparvus</name>
    <name type="common">European mosquito</name>
    <dbReference type="NCBI Taxonomy" id="41427"/>
    <lineage>
        <taxon>Eukaryota</taxon>
        <taxon>Metazoa</taxon>
        <taxon>Ecdysozoa</taxon>
        <taxon>Arthropoda</taxon>
        <taxon>Hexapoda</taxon>
        <taxon>Insecta</taxon>
        <taxon>Pterygota</taxon>
        <taxon>Neoptera</taxon>
        <taxon>Endopterygota</taxon>
        <taxon>Diptera</taxon>
        <taxon>Nematocera</taxon>
        <taxon>Culicoidea</taxon>
        <taxon>Culicidae</taxon>
        <taxon>Anophelinae</taxon>
        <taxon>Anopheles</taxon>
    </lineage>
</organism>
<keyword evidence="9" id="KW-0653">Protein transport</keyword>
<keyword evidence="13" id="KW-0968">Cytoplasmic vesicle</keyword>
<accession>A0A182IW84</accession>
<name>A0A182IW84_ANOAO</name>
<dbReference type="PANTHER" id="PTHR21345:SF3">
    <property type="entry name" value="PROTEIN SPIRE"/>
    <property type="match status" value="1"/>
</dbReference>
<evidence type="ECO:0000256" key="14">
    <source>
        <dbReference type="SAM" id="MobiDB-lite"/>
    </source>
</evidence>
<dbReference type="Gene3D" id="1.10.510.10">
    <property type="entry name" value="Transferase(Phosphotransferase) domain 1"/>
    <property type="match status" value="1"/>
</dbReference>
<evidence type="ECO:0000256" key="13">
    <source>
        <dbReference type="ARBA" id="ARBA00023329"/>
    </source>
</evidence>
<evidence type="ECO:0000256" key="12">
    <source>
        <dbReference type="ARBA" id="ARBA00023212"/>
    </source>
</evidence>
<dbReference type="GO" id="GO:0005886">
    <property type="term" value="C:plasma membrane"/>
    <property type="evidence" value="ECO:0007669"/>
    <property type="project" value="UniProtKB-SubCell"/>
</dbReference>
<dbReference type="VEuPathDB" id="VectorBase:AATE006669"/>
<feature type="compositionally biased region" description="Basic and acidic residues" evidence="14">
    <location>
        <begin position="43"/>
        <end position="53"/>
    </location>
</feature>
<dbReference type="GO" id="GO:0003779">
    <property type="term" value="F:actin binding"/>
    <property type="evidence" value="ECO:0007669"/>
    <property type="project" value="UniProtKB-KW"/>
</dbReference>
<evidence type="ECO:0000256" key="6">
    <source>
        <dbReference type="ARBA" id="ARBA00022475"/>
    </source>
</evidence>
<protein>
    <submittedName>
        <fullName evidence="15">KIND domain-containing protein</fullName>
    </submittedName>
</protein>
<keyword evidence="7" id="KW-0963">Cytoplasm</keyword>
<evidence type="ECO:0000256" key="3">
    <source>
        <dbReference type="ARBA" id="ARBA00004413"/>
    </source>
</evidence>
<keyword evidence="12" id="KW-0206">Cytoskeleton</keyword>
<evidence type="ECO:0000256" key="10">
    <source>
        <dbReference type="ARBA" id="ARBA00023136"/>
    </source>
</evidence>
<keyword evidence="11" id="KW-0009">Actin-binding</keyword>
<dbReference type="GO" id="GO:0008017">
    <property type="term" value="F:microtubule binding"/>
    <property type="evidence" value="ECO:0007669"/>
    <property type="project" value="TreeGrafter"/>
</dbReference>
<keyword evidence="8" id="KW-0677">Repeat</keyword>
<dbReference type="GO" id="GO:0051639">
    <property type="term" value="P:actin filament network formation"/>
    <property type="evidence" value="ECO:0007669"/>
    <property type="project" value="TreeGrafter"/>
</dbReference>
<dbReference type="GO" id="GO:0030041">
    <property type="term" value="P:actin filament polymerization"/>
    <property type="evidence" value="ECO:0007669"/>
    <property type="project" value="TreeGrafter"/>
</dbReference>
<dbReference type="GO" id="GO:0005938">
    <property type="term" value="C:cell cortex"/>
    <property type="evidence" value="ECO:0007669"/>
    <property type="project" value="TreeGrafter"/>
</dbReference>
<keyword evidence="10" id="KW-0472">Membrane</keyword>
<dbReference type="EnsemblMetazoa" id="AATE006669-RA">
    <property type="protein sequence ID" value="AATE006669-PA.1"/>
    <property type="gene ID" value="AATE006669"/>
</dbReference>
<evidence type="ECO:0000256" key="2">
    <source>
        <dbReference type="ARBA" id="ARBA00004245"/>
    </source>
</evidence>
<evidence type="ECO:0000256" key="4">
    <source>
        <dbReference type="ARBA" id="ARBA00010956"/>
    </source>
</evidence>
<dbReference type="PROSITE" id="PS51377">
    <property type="entry name" value="KIND"/>
    <property type="match status" value="1"/>
</dbReference>
<dbReference type="PANTHER" id="PTHR21345">
    <property type="entry name" value="SPIRE"/>
    <property type="match status" value="1"/>
</dbReference>
<dbReference type="AlphaFoldDB" id="A0A182IW84"/>
<evidence type="ECO:0000256" key="5">
    <source>
        <dbReference type="ARBA" id="ARBA00022448"/>
    </source>
</evidence>
<dbReference type="GO" id="GO:0036089">
    <property type="term" value="P:cleavage furrow formation"/>
    <property type="evidence" value="ECO:0007669"/>
    <property type="project" value="TreeGrafter"/>
</dbReference>
<dbReference type="InterPro" id="IPR011019">
    <property type="entry name" value="KIND_dom"/>
</dbReference>
<evidence type="ECO:0000256" key="1">
    <source>
        <dbReference type="ARBA" id="ARBA00004180"/>
    </source>
</evidence>
<keyword evidence="5" id="KW-0813">Transport</keyword>
<evidence type="ECO:0000313" key="15">
    <source>
        <dbReference type="EnsemblMetazoa" id="AATE006669-PA.1"/>
    </source>
</evidence>
<dbReference type="GO" id="GO:0005856">
    <property type="term" value="C:cytoskeleton"/>
    <property type="evidence" value="ECO:0007669"/>
    <property type="project" value="UniProtKB-SubCell"/>
</dbReference>
<keyword evidence="6" id="KW-1003">Cell membrane</keyword>
<reference evidence="15" key="1">
    <citation type="submission" date="2022-08" db="UniProtKB">
        <authorList>
            <consortium name="EnsemblMetazoa"/>
        </authorList>
    </citation>
    <scope>IDENTIFICATION</scope>
    <source>
        <strain evidence="15">EBRO</strain>
    </source>
</reference>
<dbReference type="GO" id="GO:0051295">
    <property type="term" value="P:establishment of meiotic spindle localization"/>
    <property type="evidence" value="ECO:0007669"/>
    <property type="project" value="TreeGrafter"/>
</dbReference>
<evidence type="ECO:0000256" key="8">
    <source>
        <dbReference type="ARBA" id="ARBA00022737"/>
    </source>
</evidence>
<dbReference type="GO" id="GO:0045010">
    <property type="term" value="P:actin nucleation"/>
    <property type="evidence" value="ECO:0007669"/>
    <property type="project" value="InterPro"/>
</dbReference>
<feature type="region of interest" description="Disordered" evidence="14">
    <location>
        <begin position="1"/>
        <end position="75"/>
    </location>
</feature>
<dbReference type="InterPro" id="IPR029901">
    <property type="entry name" value="Spire"/>
</dbReference>
<proteinExistence type="inferred from homology"/>
<dbReference type="GO" id="GO:0015031">
    <property type="term" value="P:protein transport"/>
    <property type="evidence" value="ECO:0007669"/>
    <property type="project" value="UniProtKB-KW"/>
</dbReference>
<comment type="similarity">
    <text evidence="4">Belongs to the spire family.</text>
</comment>
<dbReference type="GO" id="GO:0030659">
    <property type="term" value="C:cytoplasmic vesicle membrane"/>
    <property type="evidence" value="ECO:0007669"/>
    <property type="project" value="UniProtKB-SubCell"/>
</dbReference>
<comment type="subcellular location">
    <subcellularLocation>
        <location evidence="3">Cell membrane</location>
        <topology evidence="3">Peripheral membrane protein</topology>
        <orientation evidence="3">Cytoplasmic side</orientation>
    </subcellularLocation>
    <subcellularLocation>
        <location evidence="2">Cytoplasm</location>
        <location evidence="2">Cytoskeleton</location>
    </subcellularLocation>
    <subcellularLocation>
        <location evidence="1">Cytoplasmic vesicle membrane</location>
        <topology evidence="1">Peripheral membrane protein</topology>
        <orientation evidence="1">Cytoplasmic side</orientation>
    </subcellularLocation>
</comment>
<dbReference type="GO" id="GO:0048193">
    <property type="term" value="P:Golgi vesicle transport"/>
    <property type="evidence" value="ECO:0007669"/>
    <property type="project" value="TreeGrafter"/>
</dbReference>